<accession>M7WPP2</accession>
<dbReference type="RefSeq" id="XP_016273636.1">
    <property type="nucleotide sequence ID" value="XM_016414480.1"/>
</dbReference>
<evidence type="ECO:0000313" key="1">
    <source>
        <dbReference type="EMBL" id="EMS22517.1"/>
    </source>
</evidence>
<protein>
    <submittedName>
        <fullName evidence="1">Uncharacterized protein</fullName>
    </submittedName>
</protein>
<evidence type="ECO:0000313" key="2">
    <source>
        <dbReference type="Proteomes" id="UP000016926"/>
    </source>
</evidence>
<name>M7WPP2_RHOT1</name>
<dbReference type="Proteomes" id="UP000016926">
    <property type="component" value="Unassembled WGS sequence"/>
</dbReference>
<dbReference type="AlphaFoldDB" id="M7WPP2"/>
<sequence>MLLRIRRDPHTLYLASLSHHKSPQPTRSFFSRMPLYRPVLYQLKGQTLPHTVDLAPAQASRLHAALNSPDPTPAAIEILTSAGLLPSDPLPFDPQQILRVEKAADVDFCIVTKPTDTEIAPRSLLSRLVDRLDKALDERDHEREVMTINQLKRDKGAMLRTTVLNLAAERNIILKCRAPADYESELDYLVAETSLTNVLLNPIRLRPIWQGFHQSRLNVVRPELSEERFGKWEAFSREDNIAGILKAAKIVSAPILHLVKQDLADICPSAIQIKDFDHTASNAYTHYLASLTPKHYRSRRHPTKKAP</sequence>
<reference evidence="1 2" key="1">
    <citation type="journal article" date="2012" name="Nat. Commun.">
        <title>A multi-omic map of the lipid-producing yeast Rhodosporidium toruloides.</title>
        <authorList>
            <person name="Zhu Z."/>
            <person name="Zhang S."/>
            <person name="Liu H."/>
            <person name="Shen H."/>
            <person name="Lin X."/>
            <person name="Yang F."/>
            <person name="Zhou Y.J."/>
            <person name="Jin G."/>
            <person name="Ye M."/>
            <person name="Zou H."/>
            <person name="Zou H."/>
            <person name="Zhao Z.K."/>
        </authorList>
    </citation>
    <scope>NUCLEOTIDE SEQUENCE [LARGE SCALE GENOMIC DNA]</scope>
    <source>
        <strain evidence="1 2">NP11</strain>
    </source>
</reference>
<dbReference type="EMBL" id="KB722651">
    <property type="protein sequence ID" value="EMS22517.1"/>
    <property type="molecule type" value="Genomic_DNA"/>
</dbReference>
<keyword evidence="2" id="KW-1185">Reference proteome</keyword>
<dbReference type="HOGENOM" id="CLU_906587_0_0_1"/>
<dbReference type="GeneID" id="27364809"/>
<organism evidence="1 2">
    <name type="scientific">Rhodotorula toruloides (strain NP11)</name>
    <name type="common">Yeast</name>
    <name type="synonym">Rhodosporidium toruloides</name>
    <dbReference type="NCBI Taxonomy" id="1130832"/>
    <lineage>
        <taxon>Eukaryota</taxon>
        <taxon>Fungi</taxon>
        <taxon>Dikarya</taxon>
        <taxon>Basidiomycota</taxon>
        <taxon>Pucciniomycotina</taxon>
        <taxon>Microbotryomycetes</taxon>
        <taxon>Sporidiobolales</taxon>
        <taxon>Sporidiobolaceae</taxon>
        <taxon>Rhodotorula</taxon>
    </lineage>
</organism>
<gene>
    <name evidence="1" type="ORF">RHTO_00796</name>
</gene>
<proteinExistence type="predicted"/>